<dbReference type="InterPro" id="IPR050833">
    <property type="entry name" value="Poly_Biosynth_Transport"/>
</dbReference>
<feature type="transmembrane region" description="Helical" evidence="6">
    <location>
        <begin position="434"/>
        <end position="456"/>
    </location>
</feature>
<feature type="transmembrane region" description="Helical" evidence="6">
    <location>
        <begin position="46"/>
        <end position="71"/>
    </location>
</feature>
<keyword evidence="2" id="KW-1003">Cell membrane</keyword>
<feature type="transmembrane region" description="Helical" evidence="6">
    <location>
        <begin position="409"/>
        <end position="428"/>
    </location>
</feature>
<evidence type="ECO:0000256" key="2">
    <source>
        <dbReference type="ARBA" id="ARBA00022475"/>
    </source>
</evidence>
<evidence type="ECO:0000256" key="4">
    <source>
        <dbReference type="ARBA" id="ARBA00022989"/>
    </source>
</evidence>
<feature type="transmembrane region" description="Helical" evidence="6">
    <location>
        <begin position="348"/>
        <end position="370"/>
    </location>
</feature>
<keyword evidence="8" id="KW-1185">Reference proteome</keyword>
<protein>
    <submittedName>
        <fullName evidence="7">Polysaccharide biosynthesis protein</fullName>
    </submittedName>
</protein>
<gene>
    <name evidence="7" type="ORF">CV103_16260</name>
</gene>
<sequence length="477" mass="50644">MPFPFAAVSQPAEATRDISQARATCSIARPSMSTPAPLRRGSIRAILLNTGWMLGGKGFGAVLSLIYLAIVTRSLGLDGFGQFSLALGAGQASATIVSFQSWQIIVRYGMRYVHEGQSDALARLVRFAITIDIIAAFVGVALVIGGTLLLAGRFGWTDSFAWQAIGTSAVLVLSTHWTPIGVLRLHDRFAAATFAEAVTPSARCIGALIVWLTTPSVIAYLAVWAVAEALTALAYWYAAHRVQPFRWPQGRIRNIVAENPGIGRYAMFTNLTSMLGLGSKEFAVLIIGLVITPAAAGSFRLAQQLAQGLAKLSQLLGRAIFPELVRSHTTAGNEAFDALLARTLRMTAIGGGIVFVLLLTIGKPAIGLIAGKEFLSAYPVLLALGSAAAVDFAAVGFEPALTAMGRADLALRVRIVSTLILVALLAVLPQYFGVIGAGVAVLIASIITFILMWRTLLRHRRPERNMGPAESPGIRGQ</sequence>
<keyword evidence="5 6" id="KW-0472">Membrane</keyword>
<dbReference type="Pfam" id="PF01943">
    <property type="entry name" value="Polysacc_synt"/>
    <property type="match status" value="1"/>
</dbReference>
<organism evidence="7 8">
    <name type="scientific">Edaphosphingomonas fennica</name>
    <dbReference type="NCBI Taxonomy" id="114404"/>
    <lineage>
        <taxon>Bacteria</taxon>
        <taxon>Pseudomonadati</taxon>
        <taxon>Pseudomonadota</taxon>
        <taxon>Alphaproteobacteria</taxon>
        <taxon>Sphingomonadales</taxon>
        <taxon>Rhizorhabdaceae</taxon>
        <taxon>Edaphosphingomonas</taxon>
    </lineage>
</organism>
<dbReference type="PANTHER" id="PTHR30250:SF31">
    <property type="entry name" value="INNER MEMBRANE PROTEIN YGHQ"/>
    <property type="match status" value="1"/>
</dbReference>
<accession>A0A2T4HQ18</accession>
<dbReference type="GO" id="GO:0005886">
    <property type="term" value="C:plasma membrane"/>
    <property type="evidence" value="ECO:0007669"/>
    <property type="project" value="UniProtKB-SubCell"/>
</dbReference>
<evidence type="ECO:0000313" key="8">
    <source>
        <dbReference type="Proteomes" id="UP000241206"/>
    </source>
</evidence>
<reference evidence="7 8" key="1">
    <citation type="submission" date="2017-11" db="EMBL/GenBank/DDBJ databases">
        <title>Sphingomonas oleivorans sp. nov., isolated from oil-contaminated soil.</title>
        <authorList>
            <person name="Wang L."/>
            <person name="Chen L."/>
        </authorList>
    </citation>
    <scope>NUCLEOTIDE SEQUENCE [LARGE SCALE GENOMIC DNA]</scope>
    <source>
        <strain evidence="7 8">K101</strain>
    </source>
</reference>
<dbReference type="EMBL" id="PHHF01000069">
    <property type="protein sequence ID" value="PTD17900.1"/>
    <property type="molecule type" value="Genomic_DNA"/>
</dbReference>
<dbReference type="InterPro" id="IPR002797">
    <property type="entry name" value="Polysacc_synth"/>
</dbReference>
<dbReference type="AlphaFoldDB" id="A0A2T4HQ18"/>
<feature type="transmembrane region" description="Helical" evidence="6">
    <location>
        <begin position="160"/>
        <end position="177"/>
    </location>
</feature>
<dbReference type="PANTHER" id="PTHR30250">
    <property type="entry name" value="PST FAMILY PREDICTED COLANIC ACID TRANSPORTER"/>
    <property type="match status" value="1"/>
</dbReference>
<evidence type="ECO:0000256" key="3">
    <source>
        <dbReference type="ARBA" id="ARBA00022692"/>
    </source>
</evidence>
<name>A0A2T4HQ18_9SPHN</name>
<feature type="transmembrane region" description="Helical" evidence="6">
    <location>
        <begin position="83"/>
        <end position="106"/>
    </location>
</feature>
<evidence type="ECO:0000256" key="6">
    <source>
        <dbReference type="SAM" id="Phobius"/>
    </source>
</evidence>
<comment type="caution">
    <text evidence="7">The sequence shown here is derived from an EMBL/GenBank/DDBJ whole genome shotgun (WGS) entry which is preliminary data.</text>
</comment>
<keyword evidence="4 6" id="KW-1133">Transmembrane helix</keyword>
<proteinExistence type="predicted"/>
<feature type="transmembrane region" description="Helical" evidence="6">
    <location>
        <begin position="127"/>
        <end position="154"/>
    </location>
</feature>
<evidence type="ECO:0000313" key="7">
    <source>
        <dbReference type="EMBL" id="PTD17900.1"/>
    </source>
</evidence>
<keyword evidence="3 6" id="KW-0812">Transmembrane</keyword>
<evidence type="ECO:0000256" key="5">
    <source>
        <dbReference type="ARBA" id="ARBA00023136"/>
    </source>
</evidence>
<dbReference type="Proteomes" id="UP000241206">
    <property type="component" value="Unassembled WGS sequence"/>
</dbReference>
<comment type="subcellular location">
    <subcellularLocation>
        <location evidence="1">Cell membrane</location>
        <topology evidence="1">Multi-pass membrane protein</topology>
    </subcellularLocation>
</comment>
<evidence type="ECO:0000256" key="1">
    <source>
        <dbReference type="ARBA" id="ARBA00004651"/>
    </source>
</evidence>
<feature type="transmembrane region" description="Helical" evidence="6">
    <location>
        <begin position="376"/>
        <end position="397"/>
    </location>
</feature>